<organism evidence="1 2">
    <name type="scientific">Knufia fluminis</name>
    <dbReference type="NCBI Taxonomy" id="191047"/>
    <lineage>
        <taxon>Eukaryota</taxon>
        <taxon>Fungi</taxon>
        <taxon>Dikarya</taxon>
        <taxon>Ascomycota</taxon>
        <taxon>Pezizomycotina</taxon>
        <taxon>Eurotiomycetes</taxon>
        <taxon>Chaetothyriomycetidae</taxon>
        <taxon>Chaetothyriales</taxon>
        <taxon>Trichomeriaceae</taxon>
        <taxon>Knufia</taxon>
    </lineage>
</organism>
<proteinExistence type="predicted"/>
<dbReference type="Gene3D" id="1.10.600.10">
    <property type="entry name" value="Farnesyl Diphosphate Synthase"/>
    <property type="match status" value="1"/>
</dbReference>
<evidence type="ECO:0008006" key="3">
    <source>
        <dbReference type="Google" id="ProtNLM"/>
    </source>
</evidence>
<dbReference type="InterPro" id="IPR008949">
    <property type="entry name" value="Isoprenoid_synthase_dom_sf"/>
</dbReference>
<protein>
    <recommendedName>
        <fullName evidence="3">Terpene synthase</fullName>
    </recommendedName>
</protein>
<gene>
    <name evidence="1" type="ORF">OHC33_004487</name>
</gene>
<keyword evidence="2" id="KW-1185">Reference proteome</keyword>
<dbReference type="EMBL" id="JAKLMC020000008">
    <property type="protein sequence ID" value="KAK5954762.1"/>
    <property type="molecule type" value="Genomic_DNA"/>
</dbReference>
<reference evidence="1 2" key="1">
    <citation type="submission" date="2022-12" db="EMBL/GenBank/DDBJ databases">
        <title>Genomic features and morphological characterization of a novel Knufia sp. strain isolated from spacecraft assembly facility.</title>
        <authorList>
            <person name="Teixeira M."/>
            <person name="Chander A.M."/>
            <person name="Stajich J.E."/>
            <person name="Venkateswaran K."/>
        </authorList>
    </citation>
    <scope>NUCLEOTIDE SEQUENCE [LARGE SCALE GENOMIC DNA]</scope>
    <source>
        <strain evidence="1 2">FJI-L2-BK-P2</strain>
    </source>
</reference>
<accession>A0AAN8EN59</accession>
<comment type="caution">
    <text evidence="1">The sequence shown here is derived from an EMBL/GenBank/DDBJ whole genome shotgun (WGS) entry which is preliminary data.</text>
</comment>
<sequence length="281" mass="31501">MTYCLLWLFMWDDEIDSRDASLGSDFEGAQRYRKTTLAYVAKALNLMDDAPIPDLSATTNVLITGFSDIANAVSSKDKQQRRRLYKEVEYLVQSTEVEQARRSEVSLPTLEEYIETRMGTSAVRVLCVLFDILTGPSFDSSPCFTSSKRSSHTSSQCLEIMTNQTNLLISITNDILSVKKEVAVGAPDSIIPILWLESRKLAEALVRTVGLLEKARRVFDEAEQKMLRSCWNEMAIGEIIGALQYVEALKTSCTGNVAWSMRSRRYGLSSLAGQREKVIVL</sequence>
<dbReference type="SUPFAM" id="SSF48576">
    <property type="entry name" value="Terpenoid synthases"/>
    <property type="match status" value="1"/>
</dbReference>
<dbReference type="Proteomes" id="UP001316803">
    <property type="component" value="Unassembled WGS sequence"/>
</dbReference>
<evidence type="ECO:0000313" key="2">
    <source>
        <dbReference type="Proteomes" id="UP001316803"/>
    </source>
</evidence>
<dbReference type="Pfam" id="PF19086">
    <property type="entry name" value="Terpene_syn_C_2"/>
    <property type="match status" value="1"/>
</dbReference>
<dbReference type="AlphaFoldDB" id="A0AAN8EN59"/>
<name>A0AAN8EN59_9EURO</name>
<evidence type="ECO:0000313" key="1">
    <source>
        <dbReference type="EMBL" id="KAK5954762.1"/>
    </source>
</evidence>